<accession>A0ABX7BSA3</accession>
<dbReference type="EMBL" id="CP067977">
    <property type="protein sequence ID" value="QQQ19608.1"/>
    <property type="molecule type" value="Genomic_DNA"/>
</dbReference>
<dbReference type="RefSeq" id="WP_201103959.1">
    <property type="nucleotide sequence ID" value="NZ_CP067977.1"/>
</dbReference>
<keyword evidence="1" id="KW-0732">Signal</keyword>
<protein>
    <submittedName>
        <fullName evidence="2">Uncharacterized protein</fullName>
    </submittedName>
</protein>
<feature type="chain" id="PRO_5045658976" evidence="1">
    <location>
        <begin position="29"/>
        <end position="286"/>
    </location>
</feature>
<dbReference type="Proteomes" id="UP000595448">
    <property type="component" value="Chromosome"/>
</dbReference>
<evidence type="ECO:0000313" key="3">
    <source>
        <dbReference type="Proteomes" id="UP000595448"/>
    </source>
</evidence>
<evidence type="ECO:0000313" key="2">
    <source>
        <dbReference type="EMBL" id="QQQ19608.1"/>
    </source>
</evidence>
<sequence>MRIGPNSRTAKACVAALALAMTPLNAWADASQTFYERSFVLAAHQKCRLFTPGVAAALTAATRQARGAALRGGGSDRDLSAAAARARSRAASVSCADPDLAVVRGRVDHAFAGWSRMPRMTFPGARADWLASRSVYDSPTWALKQDGITGASPVTFGYPTGPQAGPSVTVSFVGRPRPRAVRVVMRDPALSPRAWVGRDGGLPPAGLRRAIWSSGQAPADPALLRPGAKAGETWRFPAALAQALEPLDPRETFVVEFVFRDDSVARAVFEVGDFAAARAFLAMGPI</sequence>
<evidence type="ECO:0000256" key="1">
    <source>
        <dbReference type="SAM" id="SignalP"/>
    </source>
</evidence>
<organism evidence="2 3">
    <name type="scientific">Brevundimonas vitisensis</name>
    <dbReference type="NCBI Taxonomy" id="2800818"/>
    <lineage>
        <taxon>Bacteria</taxon>
        <taxon>Pseudomonadati</taxon>
        <taxon>Pseudomonadota</taxon>
        <taxon>Alphaproteobacteria</taxon>
        <taxon>Caulobacterales</taxon>
        <taxon>Caulobacteraceae</taxon>
        <taxon>Brevundimonas</taxon>
    </lineage>
</organism>
<gene>
    <name evidence="2" type="ORF">JIP62_05840</name>
</gene>
<name>A0ABX7BSA3_9CAUL</name>
<proteinExistence type="predicted"/>
<keyword evidence="3" id="KW-1185">Reference proteome</keyword>
<feature type="signal peptide" evidence="1">
    <location>
        <begin position="1"/>
        <end position="28"/>
    </location>
</feature>
<reference evidence="2 3" key="1">
    <citation type="submission" date="2021-01" db="EMBL/GenBank/DDBJ databases">
        <title>Brevundimonas vitis sp. nov., an bacterium isolated from grape (Vitis vinifera).</title>
        <authorList>
            <person name="Jiang L."/>
            <person name="Lee J."/>
        </authorList>
    </citation>
    <scope>NUCLEOTIDE SEQUENCE [LARGE SCALE GENOMIC DNA]</scope>
    <source>
        <strain evidence="2 3">GRTSA-9</strain>
    </source>
</reference>